<dbReference type="EMBL" id="ML996703">
    <property type="protein sequence ID" value="KAF2397417.1"/>
    <property type="molecule type" value="Genomic_DNA"/>
</dbReference>
<evidence type="ECO:0000313" key="3">
    <source>
        <dbReference type="Proteomes" id="UP000799640"/>
    </source>
</evidence>
<evidence type="ECO:0000313" key="2">
    <source>
        <dbReference type="EMBL" id="KAF2397417.1"/>
    </source>
</evidence>
<sequence>MIFRVWSIVPVLDLSLLNTLARLPSSYAVPPPLKSRFQLRILCFSGVPRKTWLSGTSRPVCMKVPQSSTSGSRARSVLYQRHTSSRCPEYVTSIQTSKRSLDYSVIRKLPGSLESMFQFGKMSYSSRHVFESI</sequence>
<name>A0A6G1HNK5_9PEZI</name>
<keyword evidence="3" id="KW-1185">Reference proteome</keyword>
<keyword evidence="1" id="KW-0732">Signal</keyword>
<feature type="signal peptide" evidence="1">
    <location>
        <begin position="1"/>
        <end position="28"/>
    </location>
</feature>
<evidence type="ECO:0008006" key="4">
    <source>
        <dbReference type="Google" id="ProtNLM"/>
    </source>
</evidence>
<proteinExistence type="predicted"/>
<protein>
    <recommendedName>
        <fullName evidence="4">Secreted protein</fullName>
    </recommendedName>
</protein>
<gene>
    <name evidence="2" type="ORF">EJ06DRAFT_148656</name>
</gene>
<reference evidence="2" key="1">
    <citation type="journal article" date="2020" name="Stud. Mycol.">
        <title>101 Dothideomycetes genomes: a test case for predicting lifestyles and emergence of pathogens.</title>
        <authorList>
            <person name="Haridas S."/>
            <person name="Albert R."/>
            <person name="Binder M."/>
            <person name="Bloem J."/>
            <person name="Labutti K."/>
            <person name="Salamov A."/>
            <person name="Andreopoulos B."/>
            <person name="Baker S."/>
            <person name="Barry K."/>
            <person name="Bills G."/>
            <person name="Bluhm B."/>
            <person name="Cannon C."/>
            <person name="Castanera R."/>
            <person name="Culley D."/>
            <person name="Daum C."/>
            <person name="Ezra D."/>
            <person name="Gonzalez J."/>
            <person name="Henrissat B."/>
            <person name="Kuo A."/>
            <person name="Liang C."/>
            <person name="Lipzen A."/>
            <person name="Lutzoni F."/>
            <person name="Magnuson J."/>
            <person name="Mondo S."/>
            <person name="Nolan M."/>
            <person name="Ohm R."/>
            <person name="Pangilinan J."/>
            <person name="Park H.-J."/>
            <person name="Ramirez L."/>
            <person name="Alfaro M."/>
            <person name="Sun H."/>
            <person name="Tritt A."/>
            <person name="Yoshinaga Y."/>
            <person name="Zwiers L.-H."/>
            <person name="Turgeon B."/>
            <person name="Goodwin S."/>
            <person name="Spatafora J."/>
            <person name="Crous P."/>
            <person name="Grigoriev I."/>
        </authorList>
    </citation>
    <scope>NUCLEOTIDE SEQUENCE</scope>
    <source>
        <strain evidence="2">CBS 262.69</strain>
    </source>
</reference>
<dbReference type="AlphaFoldDB" id="A0A6G1HNK5"/>
<accession>A0A6G1HNK5</accession>
<dbReference type="Proteomes" id="UP000799640">
    <property type="component" value="Unassembled WGS sequence"/>
</dbReference>
<evidence type="ECO:0000256" key="1">
    <source>
        <dbReference type="SAM" id="SignalP"/>
    </source>
</evidence>
<feature type="chain" id="PRO_5026091858" description="Secreted protein" evidence="1">
    <location>
        <begin position="29"/>
        <end position="133"/>
    </location>
</feature>
<organism evidence="2 3">
    <name type="scientific">Trichodelitschia bisporula</name>
    <dbReference type="NCBI Taxonomy" id="703511"/>
    <lineage>
        <taxon>Eukaryota</taxon>
        <taxon>Fungi</taxon>
        <taxon>Dikarya</taxon>
        <taxon>Ascomycota</taxon>
        <taxon>Pezizomycotina</taxon>
        <taxon>Dothideomycetes</taxon>
        <taxon>Dothideomycetes incertae sedis</taxon>
        <taxon>Phaeotrichales</taxon>
        <taxon>Phaeotrichaceae</taxon>
        <taxon>Trichodelitschia</taxon>
    </lineage>
</organism>